<dbReference type="PANTHER" id="PTHR10039:SF14">
    <property type="entry name" value="NACHT DOMAIN-CONTAINING PROTEIN"/>
    <property type="match status" value="1"/>
</dbReference>
<evidence type="ECO:0000313" key="5">
    <source>
        <dbReference type="Proteomes" id="UP000070501"/>
    </source>
</evidence>
<evidence type="ECO:0000256" key="2">
    <source>
        <dbReference type="SAM" id="MobiDB-lite"/>
    </source>
</evidence>
<dbReference type="InterPro" id="IPR036770">
    <property type="entry name" value="Ankyrin_rpt-contain_sf"/>
</dbReference>
<protein>
    <recommendedName>
        <fullName evidence="3">Nephrocystin 3-like N-terminal domain-containing protein</fullName>
    </recommendedName>
</protein>
<dbReference type="InParanoid" id="A0A136II63"/>
<dbReference type="Gene3D" id="3.40.50.300">
    <property type="entry name" value="P-loop containing nucleotide triphosphate hydrolases"/>
    <property type="match status" value="2"/>
</dbReference>
<dbReference type="Gene3D" id="3.40.50.1820">
    <property type="entry name" value="alpha/beta hydrolase"/>
    <property type="match status" value="1"/>
</dbReference>
<keyword evidence="1" id="KW-0677">Repeat</keyword>
<evidence type="ECO:0000259" key="3">
    <source>
        <dbReference type="Pfam" id="PF24883"/>
    </source>
</evidence>
<dbReference type="Proteomes" id="UP000070501">
    <property type="component" value="Unassembled WGS sequence"/>
</dbReference>
<dbReference type="Pfam" id="PF24883">
    <property type="entry name" value="NPHP3_N"/>
    <property type="match status" value="1"/>
</dbReference>
<gene>
    <name evidence="4" type="ORF">Micbo1qcDRAFT_181462</name>
</gene>
<dbReference type="InterPro" id="IPR056884">
    <property type="entry name" value="NPHP3-like_N"/>
</dbReference>
<dbReference type="InterPro" id="IPR002110">
    <property type="entry name" value="Ankyrin_rpt"/>
</dbReference>
<feature type="compositionally biased region" description="Low complexity" evidence="2">
    <location>
        <begin position="293"/>
        <end position="309"/>
    </location>
</feature>
<dbReference type="InterPro" id="IPR029058">
    <property type="entry name" value="AB_hydrolase_fold"/>
</dbReference>
<organism evidence="4 5">
    <name type="scientific">Microdochium bolleyi</name>
    <dbReference type="NCBI Taxonomy" id="196109"/>
    <lineage>
        <taxon>Eukaryota</taxon>
        <taxon>Fungi</taxon>
        <taxon>Dikarya</taxon>
        <taxon>Ascomycota</taxon>
        <taxon>Pezizomycotina</taxon>
        <taxon>Sordariomycetes</taxon>
        <taxon>Xylariomycetidae</taxon>
        <taxon>Xylariales</taxon>
        <taxon>Microdochiaceae</taxon>
        <taxon>Microdochium</taxon>
    </lineage>
</organism>
<dbReference type="PANTHER" id="PTHR10039">
    <property type="entry name" value="AMELOGENIN"/>
    <property type="match status" value="1"/>
</dbReference>
<dbReference type="Gene3D" id="1.25.40.20">
    <property type="entry name" value="Ankyrin repeat-containing domain"/>
    <property type="match status" value="1"/>
</dbReference>
<dbReference type="SUPFAM" id="SSF53474">
    <property type="entry name" value="alpha/beta-Hydrolases"/>
    <property type="match status" value="1"/>
</dbReference>
<dbReference type="InterPro" id="IPR027417">
    <property type="entry name" value="P-loop_NTPase"/>
</dbReference>
<dbReference type="SMART" id="SM00248">
    <property type="entry name" value="ANK"/>
    <property type="match status" value="5"/>
</dbReference>
<dbReference type="OrthoDB" id="163438at2759"/>
<accession>A0A136II63</accession>
<proteinExistence type="predicted"/>
<feature type="domain" description="Nephrocystin 3-like N-terminal" evidence="3">
    <location>
        <begin position="304"/>
        <end position="445"/>
    </location>
</feature>
<dbReference type="AlphaFoldDB" id="A0A136II63"/>
<dbReference type="EMBL" id="KQ964364">
    <property type="protein sequence ID" value="KXJ84660.1"/>
    <property type="molecule type" value="Genomic_DNA"/>
</dbReference>
<name>A0A136II63_9PEZI</name>
<evidence type="ECO:0000256" key="1">
    <source>
        <dbReference type="ARBA" id="ARBA00022737"/>
    </source>
</evidence>
<evidence type="ECO:0000313" key="4">
    <source>
        <dbReference type="EMBL" id="KXJ84660.1"/>
    </source>
</evidence>
<feature type="region of interest" description="Disordered" evidence="2">
    <location>
        <begin position="287"/>
        <end position="309"/>
    </location>
</feature>
<dbReference type="STRING" id="196109.A0A136II63"/>
<keyword evidence="5" id="KW-1185">Reference proteome</keyword>
<reference evidence="5" key="1">
    <citation type="submission" date="2016-02" db="EMBL/GenBank/DDBJ databases">
        <title>Draft genome sequence of Microdochium bolleyi, a fungal endophyte of beachgrass.</title>
        <authorList>
            <consortium name="DOE Joint Genome Institute"/>
            <person name="David A.S."/>
            <person name="May G."/>
            <person name="Haridas S."/>
            <person name="Lim J."/>
            <person name="Wang M."/>
            <person name="Labutti K."/>
            <person name="Lipzen A."/>
            <person name="Barry K."/>
            <person name="Grigoriev I.V."/>
        </authorList>
    </citation>
    <scope>NUCLEOTIDE SEQUENCE [LARGE SCALE GENOMIC DNA]</scope>
    <source>
        <strain evidence="5">J235TASD1</strain>
    </source>
</reference>
<dbReference type="Pfam" id="PF12796">
    <property type="entry name" value="Ank_2"/>
    <property type="match status" value="2"/>
</dbReference>
<sequence>MSSKTLGILKDANAGKATLAGHLLFTIALWVVDASADDQGRSSSQQLEGLLSSGKLQVEEQLIIVVNKMDLSNWADDIFASIVRSFSEVKSAQPKNLWLRDTLPSYIPDGRIYTFGYPSKFIANQSIATIPDFARALLDSLRNHREELGEIRRSTIFVCHSLGSLVCKQALVFAHMDRKRYGSVLNSTIGVVFMGTPHCGSNLADLGDIVGRVVNFLSATTTLGAVSSVIKRDLLTALAYDSRSLQELDLSVRQVLGKIMVTSFYELLPQPPFNALVAIRRMQRQAGSRRARPVSSRSSGSSSSGHSGCGRTVLCHSVASRLEEENQQVLMYFCDKKITTQQDAKAILTGLIFQLVQRNRRLIRHIRREFEICGANMIHSFSTLWSVFKNMIKDLKGNLLYVVVDALDECETSSCESLLHAIRGLINSSTPQGGSKTVKFLLTSRPMLLLSRGSDGAKEGLLESDNGERGYANDVRQFIHQRVDEIAHKHGCPEHTKRHLLDAMLTKAGNTFLWTHLVLSSLEDSLLASAADLDFLLAALPPSLESTYSSFVAKIPKGNLNSAHRLLSLILASSRSLSLEEINYAFTITNHHQTSTDLLCDIQPAIARTVQGILGPLVRLSSQKISLVHESLREFLLGSQDGAYSRQAHLEMPTITIKSAALHMANACVPYLLLEDFQMAISSSESSPIEDAFNRNSEVNDAKLSRDVGLRHPFYDYAAKNWHHHYALCEDISPTELSNSVMTLLEVDHMAGQTWRKYIRSQAHDATTEFPRESSSLVFACHLDLKEAAKDLLQHVRCSQHEIDETLFWSANCGHARIVELLLDSGVDPEYRGVDRQTSLLVAAAGGHLDCVKQLAGARGRCDPNVKSKTGRTALSLAAGNGHDGVVKYSLSNEVAAVAADDGDHSSVTPFVWASGVATWQSCQYLLKTDASMLTARTRMGGPPCLELLAMRSPISWACSQGHGDAVRVLLANKPRGLEDKDTDGWTPMAWAIQHNAPDTVEALFNAGARNLNEGLGPYCHGPWSTVILMLSGCFSTRAPIRSLQEKEFPLRSRWEESALLVNNCCVLGHNGTLDKVALEVCSYRARVDVAADLANILRVFILDVGREWLVGYLATDDKDIWDDRYRYLLFVCLGVESWHVTSASHTRVVREGELTSGIEEHAGCPPALRCERPGY</sequence>
<dbReference type="SUPFAM" id="SSF48403">
    <property type="entry name" value="Ankyrin repeat"/>
    <property type="match status" value="1"/>
</dbReference>